<gene>
    <name evidence="2" type="ORF">ADUPG1_008537</name>
</gene>
<dbReference type="EMBL" id="BQXS01010974">
    <property type="protein sequence ID" value="GKT35364.1"/>
    <property type="molecule type" value="Genomic_DNA"/>
</dbReference>
<organism evidence="2 3">
    <name type="scientific">Aduncisulcus paluster</name>
    <dbReference type="NCBI Taxonomy" id="2918883"/>
    <lineage>
        <taxon>Eukaryota</taxon>
        <taxon>Metamonada</taxon>
        <taxon>Carpediemonas-like organisms</taxon>
        <taxon>Aduncisulcus</taxon>
    </lineage>
</organism>
<keyword evidence="3" id="KW-1185">Reference proteome</keyword>
<reference evidence="2" key="1">
    <citation type="submission" date="2022-03" db="EMBL/GenBank/DDBJ databases">
        <title>Draft genome sequence of Aduncisulcus paluster, a free-living microaerophilic Fornicata.</title>
        <authorList>
            <person name="Yuyama I."/>
            <person name="Kume K."/>
            <person name="Tamura T."/>
            <person name="Inagaki Y."/>
            <person name="Hashimoto T."/>
        </authorList>
    </citation>
    <scope>NUCLEOTIDE SEQUENCE</scope>
    <source>
        <strain evidence="2">NY0171</strain>
    </source>
</reference>
<feature type="compositionally biased region" description="Acidic residues" evidence="1">
    <location>
        <begin position="710"/>
        <end position="724"/>
    </location>
</feature>
<proteinExistence type="predicted"/>
<accession>A0ABQ5KV90</accession>
<evidence type="ECO:0000313" key="2">
    <source>
        <dbReference type="EMBL" id="GKT35364.1"/>
    </source>
</evidence>
<evidence type="ECO:0000256" key="1">
    <source>
        <dbReference type="SAM" id="MobiDB-lite"/>
    </source>
</evidence>
<feature type="region of interest" description="Disordered" evidence="1">
    <location>
        <begin position="710"/>
        <end position="732"/>
    </location>
</feature>
<comment type="caution">
    <text evidence="2">The sequence shown here is derived from an EMBL/GenBank/DDBJ whole genome shotgun (WGS) entry which is preliminary data.</text>
</comment>
<protein>
    <submittedName>
        <fullName evidence="2">Uncharacterized protein</fullName>
    </submittedName>
</protein>
<sequence length="816" mass="89792">MDLVFVSNFNNTSSDTIFPSISCITAITDTNFICIVLDKQIVIFDVIKHVIIHESSLYYQFAKEQHSKRGGSFFLLKEELTRSLSAPDDDDLPLSSEESHESSKSHQDTIIGLVFTGYAIACVSSCGICIEIPLFTMLPSIFPINPAEKLQSHVFCRVSRLSPFITTSLVHSMKETPAAELLITCVALCCNVMICATLRHGLICVCVCSDGFMGKQYTIPLIPTQPHLSARSQTRSFSSESEFLSVESEFEVISDRNQGSGSEVMCMCQSKHSMHFMFVGLKCGTVLMLFLDQKVDCEMIRPSDGRNLSSPSMVSRDPTSPSLLFDVCEVVQLPSAPLRITAQRTVDGGETLVCLCQDGISTSARMSGRGKIYSHDSSILTHTHGFPYNAIYAIPAIWSLLKSRKGKCLTSPLSCSSAMFISDCFWDSSLSHRVKSICIEQDPSILTSVRHSLRRDSECLCIADSGDDSHIVCICNNGGICKAMVVPSTIVTWEGSFPVASSEHSHAFHPPKLPLSLLPLTRLCFPHVPAHVPGSSRCINNIVDNNWVVLVHSNNVCVCMKLCEGVIVKNDTLRIQSTNPSLVTVCNDHLYCITTCERTDICYVFKYSLLSGVLANVIRLPIIPTNLSLSVIPCDSSLQDSMSLISKGFADSSSLTESVESGGGIESSSQISKNRSTNGTPFRYISFWNAQQVCVMKCCESDEIVWCDQSDEEIEEEEEEEEEGEMKQSGRKVDIVIKDENEKDDEFHSAHTTKDVSSPFHLTVPSNNIVHVCVYQCSNEESVICICRNSGEVLLSLLSSDTDSKNRLSSDGNSES</sequence>
<feature type="non-terminal residue" evidence="2">
    <location>
        <position position="816"/>
    </location>
</feature>
<dbReference type="Proteomes" id="UP001057375">
    <property type="component" value="Unassembled WGS sequence"/>
</dbReference>
<name>A0ABQ5KV90_9EUKA</name>
<evidence type="ECO:0000313" key="3">
    <source>
        <dbReference type="Proteomes" id="UP001057375"/>
    </source>
</evidence>